<gene>
    <name evidence="4" type="ORF">RM590_34485</name>
</gene>
<accession>A0ABU2N4H6</accession>
<name>A0ABU2N4H6_9ACTN</name>
<evidence type="ECO:0000256" key="3">
    <source>
        <dbReference type="SAM" id="SignalP"/>
    </source>
</evidence>
<evidence type="ECO:0000256" key="2">
    <source>
        <dbReference type="SAM" id="MobiDB-lite"/>
    </source>
</evidence>
<dbReference type="Proteomes" id="UP001183246">
    <property type="component" value="Unassembled WGS sequence"/>
</dbReference>
<evidence type="ECO:0000313" key="5">
    <source>
        <dbReference type="Proteomes" id="UP001183246"/>
    </source>
</evidence>
<feature type="region of interest" description="Disordered" evidence="2">
    <location>
        <begin position="32"/>
        <end position="94"/>
    </location>
</feature>
<dbReference type="EMBL" id="JAVREL010000036">
    <property type="protein sequence ID" value="MDT0347634.1"/>
    <property type="molecule type" value="Genomic_DNA"/>
</dbReference>
<evidence type="ECO:0000313" key="4">
    <source>
        <dbReference type="EMBL" id="MDT0347634.1"/>
    </source>
</evidence>
<dbReference type="InterPro" id="IPR029050">
    <property type="entry name" value="Immunoprotect_excell_Ig-like"/>
</dbReference>
<keyword evidence="1 3" id="KW-0732">Signal</keyword>
<evidence type="ECO:0000256" key="1">
    <source>
        <dbReference type="ARBA" id="ARBA00022729"/>
    </source>
</evidence>
<feature type="signal peptide" evidence="3">
    <location>
        <begin position="1"/>
        <end position="34"/>
    </location>
</feature>
<comment type="caution">
    <text evidence="4">The sequence shown here is derived from an EMBL/GenBank/DDBJ whole genome shotgun (WGS) entry which is preliminary data.</text>
</comment>
<organism evidence="4 5">
    <name type="scientific">Streptomyces litchfieldiae</name>
    <dbReference type="NCBI Taxonomy" id="3075543"/>
    <lineage>
        <taxon>Bacteria</taxon>
        <taxon>Bacillati</taxon>
        <taxon>Actinomycetota</taxon>
        <taxon>Actinomycetes</taxon>
        <taxon>Kitasatosporales</taxon>
        <taxon>Streptomycetaceae</taxon>
        <taxon>Streptomyces</taxon>
    </lineage>
</organism>
<dbReference type="PROSITE" id="PS51257">
    <property type="entry name" value="PROKAR_LIPOPROTEIN"/>
    <property type="match status" value="1"/>
</dbReference>
<dbReference type="Gene3D" id="2.60.40.1240">
    <property type="match status" value="1"/>
</dbReference>
<dbReference type="RefSeq" id="WP_311708757.1">
    <property type="nucleotide sequence ID" value="NZ_JAVREL010000036.1"/>
</dbReference>
<protein>
    <submittedName>
        <fullName evidence="4">DUF4352 domain-containing protein</fullName>
    </submittedName>
</protein>
<proteinExistence type="predicted"/>
<sequence length="220" mass="23137">MAKTAARRFARQRRLAIAGVAAATLALGGLTACSSEDEPESASTSGGAEGEQAEDENAGSEETTEETESNGETEETTEETEETETTGSDDIFSVDETAVYDNGLEISLSAAEPYTPDEYAIGHTDGNAAYTFTVTLENTGSEAIDTTFILATARAGEDGVTAEEIYDDTMGSGFNGELLSGRSATAQYAFSAPADAAMLEIQIEQALDFDYAPAIWELEL</sequence>
<keyword evidence="5" id="KW-1185">Reference proteome</keyword>
<feature type="chain" id="PRO_5045724912" evidence="3">
    <location>
        <begin position="35"/>
        <end position="220"/>
    </location>
</feature>
<feature type="compositionally biased region" description="Acidic residues" evidence="2">
    <location>
        <begin position="51"/>
        <end position="84"/>
    </location>
</feature>
<reference evidence="5" key="1">
    <citation type="submission" date="2023-07" db="EMBL/GenBank/DDBJ databases">
        <title>30 novel species of actinomycetes from the DSMZ collection.</title>
        <authorList>
            <person name="Nouioui I."/>
        </authorList>
    </citation>
    <scope>NUCLEOTIDE SEQUENCE [LARGE SCALE GENOMIC DNA]</scope>
    <source>
        <strain evidence="5">DSM 44938</strain>
    </source>
</reference>